<evidence type="ECO:0000313" key="1">
    <source>
        <dbReference type="EMBL" id="MDA0160707.1"/>
    </source>
</evidence>
<organism evidence="1 2">
    <name type="scientific">Solirubrobacter ginsenosidimutans</name>
    <dbReference type="NCBI Taxonomy" id="490573"/>
    <lineage>
        <taxon>Bacteria</taxon>
        <taxon>Bacillati</taxon>
        <taxon>Actinomycetota</taxon>
        <taxon>Thermoleophilia</taxon>
        <taxon>Solirubrobacterales</taxon>
        <taxon>Solirubrobacteraceae</taxon>
        <taxon>Solirubrobacter</taxon>
    </lineage>
</organism>
<comment type="caution">
    <text evidence="1">The sequence shown here is derived from an EMBL/GenBank/DDBJ whole genome shotgun (WGS) entry which is preliminary data.</text>
</comment>
<reference evidence="1" key="1">
    <citation type="submission" date="2022-10" db="EMBL/GenBank/DDBJ databases">
        <title>The WGS of Solirubrobacter ginsenosidimutans DSM 21036.</title>
        <authorList>
            <person name="Jiang Z."/>
        </authorList>
    </citation>
    <scope>NUCLEOTIDE SEQUENCE</scope>
    <source>
        <strain evidence="1">DSM 21036</strain>
    </source>
</reference>
<keyword evidence="1" id="KW-0238">DNA-binding</keyword>
<dbReference type="EMBL" id="JAPDOD010000006">
    <property type="protein sequence ID" value="MDA0160707.1"/>
    <property type="molecule type" value="Genomic_DNA"/>
</dbReference>
<name>A0A9X3MQW5_9ACTN</name>
<gene>
    <name evidence="1" type="ORF">OM076_10560</name>
</gene>
<sequence length="258" mass="27661">MGEATLRARGQWLHAPGGDVLRHLLAVQAQDVRTPALALGVRGGAPDASMRITWLMRQTLHLVHASDLEWLHPLFAPRMQATNVRRLRQLGVSEADADRAVSLIASRVPATRAELASHLAAHDIPVGGQAIVHLLARAAMRGVVALTPDRVFVALSLPRPGSREAALDELARRYGACHAGATRDDLAYWSGLPKRDCREPGPCSVEDGPVPRVALPAFDELLLGWRDRSPTVPPSLARTVHPGGGIIRAVTLIDGVAT</sequence>
<dbReference type="PANTHER" id="PTHR38479">
    <property type="entry name" value="LMO0824 PROTEIN"/>
    <property type="match status" value="1"/>
</dbReference>
<dbReference type="AlphaFoldDB" id="A0A9X3MQW5"/>
<proteinExistence type="predicted"/>
<dbReference type="GO" id="GO:0003677">
    <property type="term" value="F:DNA binding"/>
    <property type="evidence" value="ECO:0007669"/>
    <property type="project" value="UniProtKB-KW"/>
</dbReference>
<dbReference type="InterPro" id="IPR009351">
    <property type="entry name" value="AlkZ-like"/>
</dbReference>
<dbReference type="Pfam" id="PF06224">
    <property type="entry name" value="AlkZ-like"/>
    <property type="match status" value="1"/>
</dbReference>
<dbReference type="PANTHER" id="PTHR38479:SF2">
    <property type="entry name" value="WINGED HELIX DNA-BINDING DOMAIN-CONTAINING PROTEIN"/>
    <property type="match status" value="1"/>
</dbReference>
<keyword evidence="2" id="KW-1185">Reference proteome</keyword>
<accession>A0A9X3MQW5</accession>
<dbReference type="RefSeq" id="WP_270039690.1">
    <property type="nucleotide sequence ID" value="NZ_JAPDOD010000006.1"/>
</dbReference>
<protein>
    <submittedName>
        <fullName evidence="1">Winged helix DNA-binding domain-containing protein</fullName>
    </submittedName>
</protein>
<evidence type="ECO:0000313" key="2">
    <source>
        <dbReference type="Proteomes" id="UP001149140"/>
    </source>
</evidence>
<dbReference type="Proteomes" id="UP001149140">
    <property type="component" value="Unassembled WGS sequence"/>
</dbReference>